<accession>U6GRX9</accession>
<dbReference type="VEuPathDB" id="ToxoDB:EAH_00065980"/>
<dbReference type="RefSeq" id="XP_013248230.1">
    <property type="nucleotide sequence ID" value="XM_013392776.1"/>
</dbReference>
<evidence type="ECO:0000313" key="2">
    <source>
        <dbReference type="EMBL" id="CDI82332.1"/>
    </source>
</evidence>
<gene>
    <name evidence="2" type="ORF">EAH_00065980</name>
</gene>
<proteinExistence type="predicted"/>
<evidence type="ECO:0000256" key="1">
    <source>
        <dbReference type="SAM" id="MobiDB-lite"/>
    </source>
</evidence>
<evidence type="ECO:0000313" key="3">
    <source>
        <dbReference type="Proteomes" id="UP000018050"/>
    </source>
</evidence>
<dbReference type="Proteomes" id="UP000018050">
    <property type="component" value="Unassembled WGS sequence"/>
</dbReference>
<keyword evidence="3" id="KW-1185">Reference proteome</keyword>
<dbReference type="AlphaFoldDB" id="U6GRX9"/>
<name>U6GRX9_EIMAC</name>
<feature type="region of interest" description="Disordered" evidence="1">
    <location>
        <begin position="123"/>
        <end position="372"/>
    </location>
</feature>
<feature type="compositionally biased region" description="Low complexity" evidence="1">
    <location>
        <begin position="242"/>
        <end position="257"/>
    </location>
</feature>
<protein>
    <submittedName>
        <fullName evidence="2">Uncharacterized protein</fullName>
    </submittedName>
</protein>
<feature type="compositionally biased region" description="Pro residues" evidence="1">
    <location>
        <begin position="351"/>
        <end position="362"/>
    </location>
</feature>
<feature type="compositionally biased region" description="Low complexity" evidence="1">
    <location>
        <begin position="180"/>
        <end position="191"/>
    </location>
</feature>
<organism evidence="2 3">
    <name type="scientific">Eimeria acervulina</name>
    <name type="common">Coccidian parasite</name>
    <dbReference type="NCBI Taxonomy" id="5801"/>
    <lineage>
        <taxon>Eukaryota</taxon>
        <taxon>Sar</taxon>
        <taxon>Alveolata</taxon>
        <taxon>Apicomplexa</taxon>
        <taxon>Conoidasida</taxon>
        <taxon>Coccidia</taxon>
        <taxon>Eucoccidiorida</taxon>
        <taxon>Eimeriorina</taxon>
        <taxon>Eimeriidae</taxon>
        <taxon>Eimeria</taxon>
    </lineage>
</organism>
<dbReference type="GeneID" id="25274668"/>
<sequence>MPVHELTSDIQHASSLEAAAGASAAVFQAENAEQVKTDLKKAPLKRRSEELFDEEGWGKLLILEVPLDDGTLQPASPLDPALDALIDTLLIGSEDPFAESAWLSVGAHDIFEIIDLSVGSRPATSAAASGLDGRAPSSNMHERPPKPPRAPGIPRRSRRPRTNDIKKPSPGASTPQNVPSGSAADAAAGTSGLDGRASSSSVHERPPKPPQAPGIPRRSRRPGTDGKQKPSPGASTPQNVPSGSAADAAGDSGLDGSRPSSNVRENPSKRRPVPIILRRGRMQRIGDEQEPSPGPSTPQNISDGSAEVALGASCLDGRAPSRTVHGAPSMPSPATGTRRRERKQTFNVKQEPPPSPPTPPVMPGDSVAEHLV</sequence>
<reference evidence="2" key="1">
    <citation type="submission" date="2013-10" db="EMBL/GenBank/DDBJ databases">
        <title>Genomic analysis of the causative agents of coccidiosis in chickens.</title>
        <authorList>
            <person name="Reid A.J."/>
            <person name="Blake D."/>
            <person name="Billington K."/>
            <person name="Browne H."/>
            <person name="Dunn M."/>
            <person name="Hung S."/>
            <person name="Kawahara F."/>
            <person name="Miranda-Saavedra D."/>
            <person name="Mourier T."/>
            <person name="Nagra H."/>
            <person name="Otto T.D."/>
            <person name="Rawlings N."/>
            <person name="Sanchez A."/>
            <person name="Sanders M."/>
            <person name="Subramaniam C."/>
            <person name="Tay Y."/>
            <person name="Dear P."/>
            <person name="Doerig C."/>
            <person name="Gruber A."/>
            <person name="Parkinson J."/>
            <person name="Shirley M."/>
            <person name="Wan K.L."/>
            <person name="Berriman M."/>
            <person name="Tomley F."/>
            <person name="Pain A."/>
        </authorList>
    </citation>
    <scope>NUCLEOTIDE SEQUENCE</scope>
    <source>
        <strain evidence="2">Houghton</strain>
    </source>
</reference>
<dbReference type="EMBL" id="HG672291">
    <property type="protein sequence ID" value="CDI82332.1"/>
    <property type="molecule type" value="Genomic_DNA"/>
</dbReference>
<reference evidence="2" key="2">
    <citation type="submission" date="2013-10" db="EMBL/GenBank/DDBJ databases">
        <authorList>
            <person name="Aslett M."/>
        </authorList>
    </citation>
    <scope>NUCLEOTIDE SEQUENCE</scope>
    <source>
        <strain evidence="2">Houghton</strain>
    </source>
</reference>